<organism evidence="2 3">
    <name type="scientific">Batrachochytrium salamandrivorans</name>
    <dbReference type="NCBI Taxonomy" id="1357716"/>
    <lineage>
        <taxon>Eukaryota</taxon>
        <taxon>Fungi</taxon>
        <taxon>Fungi incertae sedis</taxon>
        <taxon>Chytridiomycota</taxon>
        <taxon>Chytridiomycota incertae sedis</taxon>
        <taxon>Chytridiomycetes</taxon>
        <taxon>Rhizophydiales</taxon>
        <taxon>Rhizophydiales incertae sedis</taxon>
        <taxon>Batrachochytrium</taxon>
    </lineage>
</organism>
<dbReference type="Proteomes" id="UP001648503">
    <property type="component" value="Unassembled WGS sequence"/>
</dbReference>
<comment type="caution">
    <text evidence="2">The sequence shown here is derived from an EMBL/GenBank/DDBJ whole genome shotgun (WGS) entry which is preliminary data.</text>
</comment>
<feature type="compositionally biased region" description="Polar residues" evidence="1">
    <location>
        <begin position="113"/>
        <end position="123"/>
    </location>
</feature>
<feature type="compositionally biased region" description="Basic and acidic residues" evidence="1">
    <location>
        <begin position="815"/>
        <end position="833"/>
    </location>
</feature>
<gene>
    <name evidence="2" type="ORF">BASA50_002245</name>
</gene>
<dbReference type="EMBL" id="JAFCIX010000032">
    <property type="protein sequence ID" value="KAH6600500.1"/>
    <property type="molecule type" value="Genomic_DNA"/>
</dbReference>
<accession>A0ABQ8FLV3</accession>
<proteinExistence type="predicted"/>
<evidence type="ECO:0000256" key="1">
    <source>
        <dbReference type="SAM" id="MobiDB-lite"/>
    </source>
</evidence>
<reference evidence="2 3" key="1">
    <citation type="submission" date="2021-02" db="EMBL/GenBank/DDBJ databases">
        <title>Variation within the Batrachochytrium salamandrivorans European outbreak.</title>
        <authorList>
            <person name="Kelly M."/>
            <person name="Pasmans F."/>
            <person name="Shea T.P."/>
            <person name="Munoz J.F."/>
            <person name="Carranza S."/>
            <person name="Cuomo C.A."/>
            <person name="Martel A."/>
        </authorList>
    </citation>
    <scope>NUCLEOTIDE SEQUENCE [LARGE SCALE GENOMIC DNA]</scope>
    <source>
        <strain evidence="2 3">AMFP18/2</strain>
    </source>
</reference>
<sequence length="833" mass="88677">MIRSFHDQLFNYHNGLPTATATQQQQQQAQQQQHLIDLDSNSLSTVALFSETTVLTVAPTNSISNSSIIDDNILNNSNDRAVNKTSSLINMSTDPADSGNPSTDLLHLPPQSNPHYSNDSLSDNGVDDPSVDDSSAAVLPVVTIIFNNIAYPLFTTTGSTLGGDGAAISSTRVSPTAEMIPTTFALISDDYTPVSFDLDDYDLPSLVLLESPLYYLIKEIKHSLGLTTPLCDVSLNVPQLRLYAIHQDLPIVTRLTLQRLCEFHEAHHLHSTDGSPKTDLPPLIINIVQHQTSLTSQLAFLAQICSEGGLDSNPIILDSEDEVESTYESSSLPLHSFQTDDTQISTQDGDGIDDLVIVNGIEPSNRSDTVLAFDHQTGLADPDTFPSDPDVVEVDGEYGVDENFVDAGEDQDDYESQAFDNADEAEDLINDFVVNHADDENADDVVDIADDDMDGGAILGNDRTIVFGEGEYDTAADGGYDTIVDGDNNDTNGDDTPDPTFTGDTVSSGEVPEINVFDLATDTVFDNDNEVDSEMAPTDLSQDDTNAVGIDDDDVNAGGSSLGDFADDPFAVYTDSLVVEDVSGTTELLLTNVAETDGTDQGDSNADPITVDLDSGHTLVGNSDTADAIVADSSFLSDLGNTVHNLESVPESDAVNIDQAEWESNGDGLNDSALPAVDLPLEIAMMDDEATLDADLGDPLLSENGEVGDLANNVDYDNADDDADDDDDNAVGIAVIEEFIPEDAPIDTNDVAALGTSSEVCKDRETLPDHSGASDSVGVAEFIHSNAVDTLPTLCNGALDVECDAGDSIDTTTSGKRELEQDHDDASAKRARV</sequence>
<evidence type="ECO:0000313" key="2">
    <source>
        <dbReference type="EMBL" id="KAH6600500.1"/>
    </source>
</evidence>
<feature type="compositionally biased region" description="Polar residues" evidence="1">
    <location>
        <begin position="89"/>
        <end position="103"/>
    </location>
</feature>
<evidence type="ECO:0000313" key="3">
    <source>
        <dbReference type="Proteomes" id="UP001648503"/>
    </source>
</evidence>
<protein>
    <submittedName>
        <fullName evidence="2">Uncharacterized protein</fullName>
    </submittedName>
</protein>
<feature type="region of interest" description="Disordered" evidence="1">
    <location>
        <begin position="89"/>
        <end position="129"/>
    </location>
</feature>
<feature type="region of interest" description="Disordered" evidence="1">
    <location>
        <begin position="810"/>
        <end position="833"/>
    </location>
</feature>
<keyword evidence="3" id="KW-1185">Reference proteome</keyword>
<name>A0ABQ8FLV3_9FUNG</name>